<proteinExistence type="predicted"/>
<evidence type="ECO:0000313" key="1">
    <source>
        <dbReference type="EMBL" id="VDN41119.1"/>
    </source>
</evidence>
<organism evidence="3">
    <name type="scientific">Gongylonema pulchrum</name>
    <dbReference type="NCBI Taxonomy" id="637853"/>
    <lineage>
        <taxon>Eukaryota</taxon>
        <taxon>Metazoa</taxon>
        <taxon>Ecdysozoa</taxon>
        <taxon>Nematoda</taxon>
        <taxon>Chromadorea</taxon>
        <taxon>Rhabditida</taxon>
        <taxon>Spirurina</taxon>
        <taxon>Spiruromorpha</taxon>
        <taxon>Spiruroidea</taxon>
        <taxon>Gongylonematidae</taxon>
        <taxon>Gongylonema</taxon>
    </lineage>
</organism>
<evidence type="ECO:0000313" key="2">
    <source>
        <dbReference type="Proteomes" id="UP000271098"/>
    </source>
</evidence>
<keyword evidence="2" id="KW-1185">Reference proteome</keyword>
<dbReference type="WBParaSite" id="GPUH_0002321601-mRNA-1">
    <property type="protein sequence ID" value="GPUH_0002321601-mRNA-1"/>
    <property type="gene ID" value="GPUH_0002321601"/>
</dbReference>
<accession>A0A183EQE6</accession>
<gene>
    <name evidence="1" type="ORF">GPUH_LOCUS23187</name>
</gene>
<dbReference type="OrthoDB" id="5856676at2759"/>
<protein>
    <submittedName>
        <fullName evidence="3">ZP domain-containing protein</fullName>
    </submittedName>
</protein>
<dbReference type="AlphaFoldDB" id="A0A183EQE6"/>
<reference evidence="1 2" key="2">
    <citation type="submission" date="2018-11" db="EMBL/GenBank/DDBJ databases">
        <authorList>
            <consortium name="Pathogen Informatics"/>
        </authorList>
    </citation>
    <scope>NUCLEOTIDE SEQUENCE [LARGE SCALE GENOMIC DNA]</scope>
</reference>
<name>A0A183EQE6_9BILA</name>
<evidence type="ECO:0000313" key="3">
    <source>
        <dbReference type="WBParaSite" id="GPUH_0002321601-mRNA-1"/>
    </source>
</evidence>
<sequence length="116" mass="12753">MERDLDIGDSIVDKQMIYRCYIKDGAVMYEEYPCGFKGTPPCTAPPKQQGTSNLPFMSGFRPGFKAFSIAQHVNRGGNKIVAGSSTVRLEAARMDGMRSALRSPMTHSSTRLLSDT</sequence>
<reference evidence="3" key="1">
    <citation type="submission" date="2016-06" db="UniProtKB">
        <authorList>
            <consortium name="WormBaseParasite"/>
        </authorList>
    </citation>
    <scope>IDENTIFICATION</scope>
</reference>
<dbReference type="EMBL" id="UYRT01097072">
    <property type="protein sequence ID" value="VDN41119.1"/>
    <property type="molecule type" value="Genomic_DNA"/>
</dbReference>
<dbReference type="Proteomes" id="UP000271098">
    <property type="component" value="Unassembled WGS sequence"/>
</dbReference>